<feature type="region of interest" description="Disordered" evidence="1">
    <location>
        <begin position="43"/>
        <end position="92"/>
    </location>
</feature>
<sequence>MLRPTTRTPVLVCHPDDHPWFAGQRVLPRLTRVWVPAQGERAESAYDEEERAQEGPAALRVETDPGLARGSPCSTRPTSTHWSRGTASWPPN</sequence>
<keyword evidence="3" id="KW-1185">Reference proteome</keyword>
<proteinExistence type="predicted"/>
<comment type="caution">
    <text evidence="2">The sequence shown here is derived from an EMBL/GenBank/DDBJ whole genome shotgun (WGS) entry which is preliminary data.</text>
</comment>
<evidence type="ECO:0000313" key="3">
    <source>
        <dbReference type="Proteomes" id="UP000301309"/>
    </source>
</evidence>
<evidence type="ECO:0000256" key="1">
    <source>
        <dbReference type="SAM" id="MobiDB-lite"/>
    </source>
</evidence>
<reference evidence="2 3" key="1">
    <citation type="journal article" date="2020" name="Int. J. Syst. Evol. Microbiol.">
        <title>Reclassification of Streptomyces castelarensis and Streptomyces sporoclivatus as later heterotypic synonyms of Streptomyces antimycoticus.</title>
        <authorList>
            <person name="Komaki H."/>
            <person name="Tamura T."/>
        </authorList>
    </citation>
    <scope>NUCLEOTIDE SEQUENCE [LARGE SCALE GENOMIC DNA]</scope>
    <source>
        <strain evidence="2 3">NBRC 13459</strain>
    </source>
</reference>
<organism evidence="2 3">
    <name type="scientific">Streptomyces violaceusniger</name>
    <dbReference type="NCBI Taxonomy" id="68280"/>
    <lineage>
        <taxon>Bacteria</taxon>
        <taxon>Bacillati</taxon>
        <taxon>Actinomycetota</taxon>
        <taxon>Actinomycetes</taxon>
        <taxon>Kitasatosporales</taxon>
        <taxon>Streptomycetaceae</taxon>
        <taxon>Streptomyces</taxon>
        <taxon>Streptomyces violaceusniger group</taxon>
    </lineage>
</organism>
<accession>A0A4D4L3E6</accession>
<feature type="compositionally biased region" description="Polar residues" evidence="1">
    <location>
        <begin position="72"/>
        <end position="86"/>
    </location>
</feature>
<name>A0A4D4L3E6_STRVO</name>
<protein>
    <submittedName>
        <fullName evidence="2">Uncharacterized protein</fullName>
    </submittedName>
</protein>
<gene>
    <name evidence="2" type="ORF">SVIO_043090</name>
</gene>
<dbReference type="EMBL" id="BJHW01000001">
    <property type="protein sequence ID" value="GDY53686.1"/>
    <property type="molecule type" value="Genomic_DNA"/>
</dbReference>
<dbReference type="AlphaFoldDB" id="A0A4D4L3E6"/>
<evidence type="ECO:0000313" key="2">
    <source>
        <dbReference type="EMBL" id="GDY53686.1"/>
    </source>
</evidence>
<dbReference type="Proteomes" id="UP000301309">
    <property type="component" value="Unassembled WGS sequence"/>
</dbReference>